<dbReference type="AlphaFoldDB" id="A0A4Q0MPN1"/>
<dbReference type="EMBL" id="RYFI01000002">
    <property type="protein sequence ID" value="RXF75119.1"/>
    <property type="molecule type" value="Genomic_DNA"/>
</dbReference>
<name>A0A4Q0MPN1_9HYPH</name>
<evidence type="ECO:0000313" key="2">
    <source>
        <dbReference type="Proteomes" id="UP000289708"/>
    </source>
</evidence>
<sequence length="59" mass="6330">MNEYRSLLERMKTAQAELLAAAAKAATLPSDGALRKIADLEIAIGALEHLIDEGALPKR</sequence>
<dbReference type="RefSeq" id="WP_128776109.1">
    <property type="nucleotide sequence ID" value="NZ_RYFI01000002.1"/>
</dbReference>
<dbReference type="OrthoDB" id="8420629at2"/>
<dbReference type="Proteomes" id="UP000289708">
    <property type="component" value="Unassembled WGS sequence"/>
</dbReference>
<accession>A0A4Q0MPN1</accession>
<reference evidence="1 2" key="1">
    <citation type="submission" date="2018-12" db="EMBL/GenBank/DDBJ databases">
        <title>bacterium Hansschlegelia zhihuaiae S113.</title>
        <authorList>
            <person name="He J."/>
        </authorList>
    </citation>
    <scope>NUCLEOTIDE SEQUENCE [LARGE SCALE GENOMIC DNA]</scope>
    <source>
        <strain evidence="1 2">S 113</strain>
    </source>
</reference>
<gene>
    <name evidence="1" type="ORF">EK403_03470</name>
</gene>
<protein>
    <submittedName>
        <fullName evidence="1">Uncharacterized protein</fullName>
    </submittedName>
</protein>
<comment type="caution">
    <text evidence="1">The sequence shown here is derived from an EMBL/GenBank/DDBJ whole genome shotgun (WGS) entry which is preliminary data.</text>
</comment>
<proteinExistence type="predicted"/>
<organism evidence="1 2">
    <name type="scientific">Hansschlegelia zhihuaiae</name>
    <dbReference type="NCBI Taxonomy" id="405005"/>
    <lineage>
        <taxon>Bacteria</taxon>
        <taxon>Pseudomonadati</taxon>
        <taxon>Pseudomonadota</taxon>
        <taxon>Alphaproteobacteria</taxon>
        <taxon>Hyphomicrobiales</taxon>
        <taxon>Methylopilaceae</taxon>
        <taxon>Hansschlegelia</taxon>
    </lineage>
</organism>
<keyword evidence="2" id="KW-1185">Reference proteome</keyword>
<evidence type="ECO:0000313" key="1">
    <source>
        <dbReference type="EMBL" id="RXF75119.1"/>
    </source>
</evidence>